<dbReference type="SUPFAM" id="SSF52540">
    <property type="entry name" value="P-loop containing nucleoside triphosphate hydrolases"/>
    <property type="match status" value="1"/>
</dbReference>
<dbReference type="Proteomes" id="UP001610446">
    <property type="component" value="Unassembled WGS sequence"/>
</dbReference>
<keyword evidence="5" id="KW-1185">Reference proteome</keyword>
<feature type="region of interest" description="Disordered" evidence="2">
    <location>
        <begin position="716"/>
        <end position="744"/>
    </location>
</feature>
<feature type="compositionally biased region" description="Basic and acidic residues" evidence="2">
    <location>
        <begin position="718"/>
        <end position="734"/>
    </location>
</feature>
<dbReference type="PANTHER" id="PTHR46082">
    <property type="entry name" value="ATP/GTP-BINDING PROTEIN-RELATED"/>
    <property type="match status" value="1"/>
</dbReference>
<protein>
    <recommendedName>
        <fullName evidence="3">Nephrocystin 3-like N-terminal domain-containing protein</fullName>
    </recommendedName>
</protein>
<dbReference type="SMART" id="SM00028">
    <property type="entry name" value="TPR"/>
    <property type="match status" value="2"/>
</dbReference>
<evidence type="ECO:0000313" key="4">
    <source>
        <dbReference type="EMBL" id="KAL2826567.1"/>
    </source>
</evidence>
<gene>
    <name evidence="4" type="ORF">BJY01DRAFT_255953</name>
</gene>
<feature type="compositionally biased region" description="Basic and acidic residues" evidence="2">
    <location>
        <begin position="1043"/>
        <end position="1052"/>
    </location>
</feature>
<comment type="caution">
    <text evidence="4">The sequence shown here is derived from an EMBL/GenBank/DDBJ whole genome shotgun (WGS) entry which is preliminary data.</text>
</comment>
<dbReference type="InterPro" id="IPR011011">
    <property type="entry name" value="Znf_FYVE_PHD"/>
</dbReference>
<dbReference type="InterPro" id="IPR053137">
    <property type="entry name" value="NLR-like"/>
</dbReference>
<dbReference type="InterPro" id="IPR056884">
    <property type="entry name" value="NPHP3-like_N"/>
</dbReference>
<evidence type="ECO:0000259" key="3">
    <source>
        <dbReference type="Pfam" id="PF24883"/>
    </source>
</evidence>
<name>A0ABR4IFP9_9EURO</name>
<dbReference type="EMBL" id="JBFXLU010000434">
    <property type="protein sequence ID" value="KAL2826567.1"/>
    <property type="molecule type" value="Genomic_DNA"/>
</dbReference>
<dbReference type="PANTHER" id="PTHR46082:SF11">
    <property type="entry name" value="AAA+ ATPASE DOMAIN-CONTAINING PROTEIN-RELATED"/>
    <property type="match status" value="1"/>
</dbReference>
<dbReference type="InterPro" id="IPR011990">
    <property type="entry name" value="TPR-like_helical_dom_sf"/>
</dbReference>
<dbReference type="InterPro" id="IPR035994">
    <property type="entry name" value="Nucleoside_phosphorylase_sf"/>
</dbReference>
<dbReference type="SUPFAM" id="SSF53167">
    <property type="entry name" value="Purine and uridine phosphorylases"/>
    <property type="match status" value="1"/>
</dbReference>
<organism evidence="4 5">
    <name type="scientific">Aspergillus pseudoustus</name>
    <dbReference type="NCBI Taxonomy" id="1810923"/>
    <lineage>
        <taxon>Eukaryota</taxon>
        <taxon>Fungi</taxon>
        <taxon>Dikarya</taxon>
        <taxon>Ascomycota</taxon>
        <taxon>Pezizomycotina</taxon>
        <taxon>Eurotiomycetes</taxon>
        <taxon>Eurotiomycetidae</taxon>
        <taxon>Eurotiales</taxon>
        <taxon>Aspergillaceae</taxon>
        <taxon>Aspergillus</taxon>
        <taxon>Aspergillus subgen. Nidulantes</taxon>
    </lineage>
</organism>
<sequence length="1491" mass="169032">MAFTHDDYTVAWICALPLEMAAAKLMLEKVHPVLSQPQTDHNVYTLGSVSGHHVAIACLPSGVYGTTSAAIALDQMLATFPGLRFGLMVGVGGGVPSAGAGAGKTDIRLGDVVVSMPTSGSTAGGVLQYDFGKTLADGSFRQTGSLNKPPRYLLTAISQMRSDELVGKSSSLIDGTIADVLQKDERVRDRFSRPENDLLFKPSYHHVQSEDMDCSSCDRTELEVREPRHSRRPGIHYGIIASGNQVVKDPQRRDALAQEMDILCFEMEAAGLMDQLGCLVIRGISDYCDSHKHKEWQGYAALTAAAYATSLLRVVPSPNREERAGWIAPSPSNLERIKQILQPSVHPFDMCQSISKRRVTGTGDWVHNESLFQDWVQNDNKPLLWVSGTPGCGKSFIAQNIIAYAQKRFPQCDSTQTHYTSIGYFFFKHNDPETRKFHRALRDIAFQIYQNDPSYRDYVHAHCHSTEDIKSIHACWRVLFMEYYFNARHSVKSKVIIVLDGVDEAFKDDYREFLRLASDIVHDSAMSSLKIVLLGRPDIHDDLLEALEQPIPTIHVNAKKNIGDITTYVRNAMRKSRQISRVPKPQRLLIENDLITKAEGMFLWVDLMLTDLGGKTRAGSMLESLQKAPKGLDPMLRHVLETFSARLNDEEIIDLNIILAWVACAARPLTLRELREIFRLELETTDERLGLEDALRTQYASLFVLNREHGLTTADLAMGDRRGSSQPRHDRLAENSDSSSEWEPEFKSDQYGTAVVFCHASIRDYLRNPDYGKVSAGDGSTPVGVDIGLASWSTLNMCLLAIAIGPVGSGVRDYALRNWVSQLRHLCKYLNRVSQQQRQETIVLLCQIFKEANLEMFYTYAAPEPVIEFINCETMHMVVSLFSDQECVDTIEETDTREWIRLCVLEPAQVFVPLGQEVARRWLIDIWDPVFCMITVLAVIFVIHGDDLGELTEAPVANTVLEVARWAQFNEDARWHHHVGACLSSLEHYDAAIEHLSTALALEPIWRAKRDLALVYWEQGRLDDSLRLLEECDREYTTLIVEKNNDSNKENNDNDEENNNNKSHHHWEDKRRDLAELRKKLGLLSIELGDHSNATKCLLRSIELWDYVYICDAVSLYIQVLIGSNLSREDMIMPVLKRIDRYPWSYDTTTALTKVLESNFKHWFNWDNNQRPLIFAVSAKRCNDIQWLESKYQSAIAERERLRADADVICLKESLAYLYDRFFDNGEKASPIWKDIVSQHRVPDSITYEVFCRGRNRAVAAYAYRLLTSALRAKGDPQASIITQLEQLCDTEIQSLSSDNVLFDGQPGVYMGVWHNLNGREQAARNYFRPYVLHALSWHIESIYDRIMSIQRVLGHLFAMVGHDEDAITLLQLVHSPLDLRDGTSASPEERMAAPWPLIVEDRVWYCHICLRSWGNFVDCNVCRHCKADICDKCLDSVKRGDPDSSHACDASHDWLHIPPPPGVPGTYELCRDGRVLSVEKFMDAIEKSWS</sequence>
<feature type="domain" description="Nephrocystin 3-like N-terminal" evidence="3">
    <location>
        <begin position="361"/>
        <end position="536"/>
    </location>
</feature>
<dbReference type="SUPFAM" id="SSF57903">
    <property type="entry name" value="FYVE/PHD zinc finger"/>
    <property type="match status" value="1"/>
</dbReference>
<dbReference type="InterPro" id="IPR019734">
    <property type="entry name" value="TPR_rpt"/>
</dbReference>
<evidence type="ECO:0000256" key="2">
    <source>
        <dbReference type="SAM" id="MobiDB-lite"/>
    </source>
</evidence>
<keyword evidence="1" id="KW-0677">Repeat</keyword>
<dbReference type="SUPFAM" id="SSF48452">
    <property type="entry name" value="TPR-like"/>
    <property type="match status" value="1"/>
</dbReference>
<dbReference type="Gene3D" id="3.40.50.1580">
    <property type="entry name" value="Nucleoside phosphorylase domain"/>
    <property type="match status" value="1"/>
</dbReference>
<evidence type="ECO:0000313" key="5">
    <source>
        <dbReference type="Proteomes" id="UP001610446"/>
    </source>
</evidence>
<dbReference type="InterPro" id="IPR027417">
    <property type="entry name" value="P-loop_NTPase"/>
</dbReference>
<reference evidence="4 5" key="1">
    <citation type="submission" date="2024-07" db="EMBL/GenBank/DDBJ databases">
        <title>Section-level genome sequencing and comparative genomics of Aspergillus sections Usti and Cavernicolus.</title>
        <authorList>
            <consortium name="Lawrence Berkeley National Laboratory"/>
            <person name="Nybo J.L."/>
            <person name="Vesth T.C."/>
            <person name="Theobald S."/>
            <person name="Frisvad J.C."/>
            <person name="Larsen T.O."/>
            <person name="Kjaerboelling I."/>
            <person name="Rothschild-Mancinelli K."/>
            <person name="Lyhne E.K."/>
            <person name="Kogle M.E."/>
            <person name="Barry K."/>
            <person name="Clum A."/>
            <person name="Na H."/>
            <person name="Ledsgaard L."/>
            <person name="Lin J."/>
            <person name="Lipzen A."/>
            <person name="Kuo A."/>
            <person name="Riley R."/>
            <person name="Mondo S."/>
            <person name="Labutti K."/>
            <person name="Haridas S."/>
            <person name="Pangalinan J."/>
            <person name="Salamov A.A."/>
            <person name="Simmons B.A."/>
            <person name="Magnuson J.K."/>
            <person name="Chen J."/>
            <person name="Drula E."/>
            <person name="Henrissat B."/>
            <person name="Wiebenga A."/>
            <person name="Lubbers R.J."/>
            <person name="Gomes A.C."/>
            <person name="Makela M.R."/>
            <person name="Stajich J."/>
            <person name="Grigoriev I.V."/>
            <person name="Mortensen U.H."/>
            <person name="De Vries R.P."/>
            <person name="Baker S.E."/>
            <person name="Andersen M.R."/>
        </authorList>
    </citation>
    <scope>NUCLEOTIDE SEQUENCE [LARGE SCALE GENOMIC DNA]</scope>
    <source>
        <strain evidence="4 5">CBS 123904</strain>
    </source>
</reference>
<dbReference type="Gene3D" id="1.25.40.10">
    <property type="entry name" value="Tetratricopeptide repeat domain"/>
    <property type="match status" value="1"/>
</dbReference>
<dbReference type="Gene3D" id="3.40.50.300">
    <property type="entry name" value="P-loop containing nucleotide triphosphate hydrolases"/>
    <property type="match status" value="1"/>
</dbReference>
<evidence type="ECO:0000256" key="1">
    <source>
        <dbReference type="ARBA" id="ARBA00022737"/>
    </source>
</evidence>
<feature type="region of interest" description="Disordered" evidence="2">
    <location>
        <begin position="1043"/>
        <end position="1069"/>
    </location>
</feature>
<dbReference type="Pfam" id="PF24883">
    <property type="entry name" value="NPHP3_N"/>
    <property type="match status" value="1"/>
</dbReference>
<proteinExistence type="predicted"/>
<accession>A0ABR4IFP9</accession>